<feature type="transmembrane region" description="Helical" evidence="7">
    <location>
        <begin position="21"/>
        <end position="40"/>
    </location>
</feature>
<comment type="caution">
    <text evidence="8">The sequence shown here is derived from an EMBL/GenBank/DDBJ whole genome shotgun (WGS) entry which is preliminary data.</text>
</comment>
<dbReference type="Proteomes" id="UP000824469">
    <property type="component" value="Unassembled WGS sequence"/>
</dbReference>
<comment type="similarity">
    <text evidence="6">Belongs to the DESIGUAL family.</text>
</comment>
<evidence type="ECO:0000313" key="9">
    <source>
        <dbReference type="Proteomes" id="UP000824469"/>
    </source>
</evidence>
<dbReference type="InterPro" id="IPR009606">
    <property type="entry name" value="DEAL/Modifying_wall_lignin1/2"/>
</dbReference>
<evidence type="ECO:0000256" key="4">
    <source>
        <dbReference type="ARBA" id="ARBA00022989"/>
    </source>
</evidence>
<keyword evidence="5 7" id="KW-0472">Membrane</keyword>
<sequence>EKHIGILFFECRQPSHKAFQLGVAAASLLLIAHVIGNVAGGCICYGSRQELQNSPINKQVAGISLLLA</sequence>
<feature type="non-terminal residue" evidence="8">
    <location>
        <position position="68"/>
    </location>
</feature>
<accession>A0AA38GHR2</accession>
<reference evidence="8 9" key="1">
    <citation type="journal article" date="2021" name="Nat. Plants">
        <title>The Taxus genome provides insights into paclitaxel biosynthesis.</title>
        <authorList>
            <person name="Xiong X."/>
            <person name="Gou J."/>
            <person name="Liao Q."/>
            <person name="Li Y."/>
            <person name="Zhou Q."/>
            <person name="Bi G."/>
            <person name="Li C."/>
            <person name="Du R."/>
            <person name="Wang X."/>
            <person name="Sun T."/>
            <person name="Guo L."/>
            <person name="Liang H."/>
            <person name="Lu P."/>
            <person name="Wu Y."/>
            <person name="Zhang Z."/>
            <person name="Ro D.K."/>
            <person name="Shang Y."/>
            <person name="Huang S."/>
            <person name="Yan J."/>
        </authorList>
    </citation>
    <scope>NUCLEOTIDE SEQUENCE [LARGE SCALE GENOMIC DNA]</scope>
    <source>
        <strain evidence="8">Ta-2019</strain>
    </source>
</reference>
<organism evidence="8 9">
    <name type="scientific">Taxus chinensis</name>
    <name type="common">Chinese yew</name>
    <name type="synonym">Taxus wallichiana var. chinensis</name>
    <dbReference type="NCBI Taxonomy" id="29808"/>
    <lineage>
        <taxon>Eukaryota</taxon>
        <taxon>Viridiplantae</taxon>
        <taxon>Streptophyta</taxon>
        <taxon>Embryophyta</taxon>
        <taxon>Tracheophyta</taxon>
        <taxon>Spermatophyta</taxon>
        <taxon>Pinopsida</taxon>
        <taxon>Pinidae</taxon>
        <taxon>Conifers II</taxon>
        <taxon>Cupressales</taxon>
        <taxon>Taxaceae</taxon>
        <taxon>Taxus</taxon>
    </lineage>
</organism>
<keyword evidence="4 7" id="KW-1133">Transmembrane helix</keyword>
<evidence type="ECO:0000256" key="7">
    <source>
        <dbReference type="SAM" id="Phobius"/>
    </source>
</evidence>
<proteinExistence type="inferred from homology"/>
<dbReference type="InterPro" id="IPR052222">
    <property type="entry name" value="DESIGUAL"/>
</dbReference>
<evidence type="ECO:0000256" key="6">
    <source>
        <dbReference type="ARBA" id="ARBA00029467"/>
    </source>
</evidence>
<evidence type="ECO:0000256" key="2">
    <source>
        <dbReference type="ARBA" id="ARBA00022692"/>
    </source>
</evidence>
<feature type="non-terminal residue" evidence="8">
    <location>
        <position position="1"/>
    </location>
</feature>
<gene>
    <name evidence="8" type="ORF">KI387_018021</name>
</gene>
<keyword evidence="2 7" id="KW-0812">Transmembrane</keyword>
<dbReference type="AlphaFoldDB" id="A0AA38GHR2"/>
<evidence type="ECO:0000256" key="5">
    <source>
        <dbReference type="ARBA" id="ARBA00023136"/>
    </source>
</evidence>
<keyword evidence="3" id="KW-0732">Signal</keyword>
<dbReference type="Pfam" id="PF06749">
    <property type="entry name" value="DUF1218"/>
    <property type="match status" value="1"/>
</dbReference>
<keyword evidence="9" id="KW-1185">Reference proteome</keyword>
<evidence type="ECO:0000256" key="1">
    <source>
        <dbReference type="ARBA" id="ARBA00004127"/>
    </source>
</evidence>
<protein>
    <submittedName>
        <fullName evidence="8">Uncharacterized protein</fullName>
    </submittedName>
</protein>
<comment type="subcellular location">
    <subcellularLocation>
        <location evidence="1">Endomembrane system</location>
        <topology evidence="1">Multi-pass membrane protein</topology>
    </subcellularLocation>
</comment>
<dbReference type="EMBL" id="JAHRHJ020000003">
    <property type="protein sequence ID" value="KAH9323382.1"/>
    <property type="molecule type" value="Genomic_DNA"/>
</dbReference>
<evidence type="ECO:0000313" key="8">
    <source>
        <dbReference type="EMBL" id="KAH9323382.1"/>
    </source>
</evidence>
<dbReference type="GO" id="GO:0012505">
    <property type="term" value="C:endomembrane system"/>
    <property type="evidence" value="ECO:0007669"/>
    <property type="project" value="UniProtKB-SubCell"/>
</dbReference>
<dbReference type="PANTHER" id="PTHR31769">
    <property type="entry name" value="OS07G0462200 PROTEIN-RELATED"/>
    <property type="match status" value="1"/>
</dbReference>
<evidence type="ECO:0000256" key="3">
    <source>
        <dbReference type="ARBA" id="ARBA00022729"/>
    </source>
</evidence>
<name>A0AA38GHR2_TAXCH</name>